<name>A0A419EPZ1_9BACT</name>
<dbReference type="EMBL" id="QZKI01000129">
    <property type="protein sequence ID" value="RJP65281.1"/>
    <property type="molecule type" value="Genomic_DNA"/>
</dbReference>
<gene>
    <name evidence="1" type="ORF">C4532_17970</name>
</gene>
<protein>
    <submittedName>
        <fullName evidence="1">Uncharacterized protein</fullName>
    </submittedName>
</protein>
<evidence type="ECO:0000313" key="2">
    <source>
        <dbReference type="Proteomes" id="UP000285961"/>
    </source>
</evidence>
<accession>A0A419EPZ1</accession>
<comment type="caution">
    <text evidence="1">The sequence shown here is derived from an EMBL/GenBank/DDBJ whole genome shotgun (WGS) entry which is preliminary data.</text>
</comment>
<reference evidence="1 2" key="1">
    <citation type="journal article" date="2017" name="ISME J.">
        <title>Energy and carbon metabolisms in a deep terrestrial subsurface fluid microbial community.</title>
        <authorList>
            <person name="Momper L."/>
            <person name="Jungbluth S.P."/>
            <person name="Lee M.D."/>
            <person name="Amend J.P."/>
        </authorList>
    </citation>
    <scope>NUCLEOTIDE SEQUENCE [LARGE SCALE GENOMIC DNA]</scope>
    <source>
        <strain evidence="1">SURF_17</strain>
    </source>
</reference>
<dbReference type="AlphaFoldDB" id="A0A419EPZ1"/>
<proteinExistence type="predicted"/>
<sequence>MATEAETRRFHLKSNIPACGVGSIYSDGKLTAGNGLCVAALIRADSEVVCV</sequence>
<dbReference type="Proteomes" id="UP000285961">
    <property type="component" value="Unassembled WGS sequence"/>
</dbReference>
<evidence type="ECO:0000313" key="1">
    <source>
        <dbReference type="EMBL" id="RJP65281.1"/>
    </source>
</evidence>
<organism evidence="1 2">
    <name type="scientific">Candidatus Abyssobacteria bacterium SURF_17</name>
    <dbReference type="NCBI Taxonomy" id="2093361"/>
    <lineage>
        <taxon>Bacteria</taxon>
        <taxon>Pseudomonadati</taxon>
        <taxon>Candidatus Hydrogenedentota</taxon>
        <taxon>Candidatus Abyssobacteria</taxon>
    </lineage>
</organism>